<evidence type="ECO:0000256" key="7">
    <source>
        <dbReference type="ARBA" id="ARBA00023136"/>
    </source>
</evidence>
<dbReference type="HOGENOM" id="CLU_008287_22_0_4"/>
<dbReference type="PANTHER" id="PTHR32552:SF82">
    <property type="entry name" value="FCUA PROTEIN"/>
    <property type="match status" value="1"/>
</dbReference>
<dbReference type="Gene3D" id="2.170.130.10">
    <property type="entry name" value="TonB-dependent receptor, plug domain"/>
    <property type="match status" value="1"/>
</dbReference>
<evidence type="ECO:0000256" key="5">
    <source>
        <dbReference type="ARBA" id="ARBA00022692"/>
    </source>
</evidence>
<evidence type="ECO:0000256" key="4">
    <source>
        <dbReference type="ARBA" id="ARBA00022452"/>
    </source>
</evidence>
<keyword evidence="5 10" id="KW-0812">Transmembrane</keyword>
<dbReference type="GO" id="GO:0015891">
    <property type="term" value="P:siderophore transport"/>
    <property type="evidence" value="ECO:0007669"/>
    <property type="project" value="InterPro"/>
</dbReference>
<evidence type="ECO:0000256" key="9">
    <source>
        <dbReference type="ARBA" id="ARBA00023237"/>
    </source>
</evidence>
<dbReference type="InterPro" id="IPR036942">
    <property type="entry name" value="Beta-barrel_TonB_sf"/>
</dbReference>
<feature type="domain" description="TonB-dependent receptor-like beta-barrel" evidence="12">
    <location>
        <begin position="303"/>
        <end position="727"/>
    </location>
</feature>
<dbReference type="Gene3D" id="2.40.170.20">
    <property type="entry name" value="TonB-dependent receptor, beta-barrel domain"/>
    <property type="match status" value="1"/>
</dbReference>
<dbReference type="InterPro" id="IPR012910">
    <property type="entry name" value="Plug_dom"/>
</dbReference>
<gene>
    <name evidence="14" type="ordered locus">Daci_1003</name>
</gene>
<keyword evidence="4 10" id="KW-1134">Transmembrane beta strand</keyword>
<dbReference type="Proteomes" id="UP000000784">
    <property type="component" value="Chromosome"/>
</dbReference>
<dbReference type="Pfam" id="PF00593">
    <property type="entry name" value="TonB_dep_Rec_b-barrel"/>
    <property type="match status" value="1"/>
</dbReference>
<accession>A9BRT2</accession>
<proteinExistence type="inferred from homology"/>
<sequence>MPYPACVRVCPSGSGLDAAHFLPSRKPSRMSSRTRIGLPRAGAVSPFTPVCPPVCTLHRLGTIARVCAMVAAAALPAGAWAADAELGEVTVRGTTDPQTLPTVAPGGQVAKGAGLGVLGQRDVMDTPFNITSYTAEGIANQNAATLMSVLENDPSVRFTTNTGHAYENFTIRGLGVNASELGFNGLYGLAPDGHVPVEMIERVEVLKGPGALMSGMTPGGAVGGTINLVTKRPLARDLTRVTTMFSSGSQLGLQADVSRRFGPERRLGIRVNGSTSSGDTEIDGQNRRHGLGALALDYQGDGFTLGLDAYSYRSTIRDGSPMMVSMQNLKQVIAAPDATTNLFPGIHAKQQSDALMLRGSVDLGADWTLFGSAGTAQHAYDGMLNGTRVVLRAQGDGSAVGQTYNQYGYTDSTAAEFGVRGRLRTGGVNHLLVASLNWMNQKGGRAAVATSASYITNIYNPAPITLAGPYGAIKQERDDVLSSLALADTLSWGGDAVQLTVGARLQRVNQKMAGYNEQAVSPALGLVVKPWGDAVSLYANHVQGLSAGSIVGATYANAGEVFAPYKTKQFEIGAKWRTGDFTQTVSLFQIERPSSVVETATNRLLMDGEQRNRGLEWNVFGEPLRGTRVLGGLAYTQAIQSKTQGGARDGFGVYGVPRWTANLGGEWDVPALPGATLTGRLIYTGAQWVNSANTLKMPSWTRVDVGARYATRIAAKPVTFRATVENLFDKSYWAGSFNDNFATTGGPRTVRVSATVDF</sequence>
<dbReference type="PROSITE" id="PS52016">
    <property type="entry name" value="TONB_DEPENDENT_REC_3"/>
    <property type="match status" value="1"/>
</dbReference>
<dbReference type="SUPFAM" id="SSF56935">
    <property type="entry name" value="Porins"/>
    <property type="match status" value="1"/>
</dbReference>
<evidence type="ECO:0000256" key="3">
    <source>
        <dbReference type="ARBA" id="ARBA00022448"/>
    </source>
</evidence>
<feature type="domain" description="TonB-dependent receptor plug" evidence="13">
    <location>
        <begin position="123"/>
        <end position="220"/>
    </location>
</feature>
<organism evidence="14 15">
    <name type="scientific">Delftia acidovorans (strain DSM 14801 / SPH-1)</name>
    <dbReference type="NCBI Taxonomy" id="398578"/>
    <lineage>
        <taxon>Bacteria</taxon>
        <taxon>Pseudomonadati</taxon>
        <taxon>Pseudomonadota</taxon>
        <taxon>Betaproteobacteria</taxon>
        <taxon>Burkholderiales</taxon>
        <taxon>Comamonadaceae</taxon>
        <taxon>Delftia</taxon>
    </lineage>
</organism>
<dbReference type="InterPro" id="IPR039426">
    <property type="entry name" value="TonB-dep_rcpt-like"/>
</dbReference>
<keyword evidence="9 10" id="KW-0998">Cell outer membrane</keyword>
<evidence type="ECO:0000256" key="8">
    <source>
        <dbReference type="ARBA" id="ARBA00023170"/>
    </source>
</evidence>
<evidence type="ECO:0000256" key="6">
    <source>
        <dbReference type="ARBA" id="ARBA00023077"/>
    </source>
</evidence>
<dbReference type="NCBIfam" id="TIGR01783">
    <property type="entry name" value="TonB-siderophor"/>
    <property type="match status" value="1"/>
</dbReference>
<dbReference type="AlphaFoldDB" id="A9BRT2"/>
<dbReference type="GO" id="GO:0009279">
    <property type="term" value="C:cell outer membrane"/>
    <property type="evidence" value="ECO:0007669"/>
    <property type="project" value="UniProtKB-SubCell"/>
</dbReference>
<dbReference type="GO" id="GO:0015344">
    <property type="term" value="F:siderophore uptake transmembrane transporter activity"/>
    <property type="evidence" value="ECO:0007669"/>
    <property type="project" value="TreeGrafter"/>
</dbReference>
<dbReference type="InterPro" id="IPR037066">
    <property type="entry name" value="Plug_dom_sf"/>
</dbReference>
<dbReference type="eggNOG" id="COG4774">
    <property type="taxonomic scope" value="Bacteria"/>
</dbReference>
<evidence type="ECO:0000259" key="12">
    <source>
        <dbReference type="Pfam" id="PF00593"/>
    </source>
</evidence>
<keyword evidence="8 14" id="KW-0675">Receptor</keyword>
<comment type="subcellular location">
    <subcellularLocation>
        <location evidence="1 10">Cell outer membrane</location>
        <topology evidence="1 10">Multi-pass membrane protein</topology>
    </subcellularLocation>
</comment>
<keyword evidence="3 10" id="KW-0813">Transport</keyword>
<reference evidence="15" key="2">
    <citation type="submission" date="2007-11" db="EMBL/GenBank/DDBJ databases">
        <title>Complete sequence of Delftia acidovorans DSM 14801 / SPH-1.</title>
        <authorList>
            <person name="Copeland A."/>
            <person name="Lucas S."/>
            <person name="Lapidus A."/>
            <person name="Barry K."/>
            <person name="Glavina del Rio T."/>
            <person name="Dalin E."/>
            <person name="Tice H."/>
            <person name="Pitluck S."/>
            <person name="Lowry S."/>
            <person name="Clum A."/>
            <person name="Schmutz J."/>
            <person name="Larimer F."/>
            <person name="Land M."/>
            <person name="Hauser L."/>
            <person name="Kyrpides N."/>
            <person name="Kim E."/>
            <person name="Schleheck D."/>
            <person name="Richardson P."/>
        </authorList>
    </citation>
    <scope>NUCLEOTIDE SEQUENCE [LARGE SCALE GENOMIC DNA]</scope>
    <source>
        <strain evidence="15">DSM 14801 / SPH-1</strain>
    </source>
</reference>
<dbReference type="PANTHER" id="PTHR32552">
    <property type="entry name" value="FERRICHROME IRON RECEPTOR-RELATED"/>
    <property type="match status" value="1"/>
</dbReference>
<evidence type="ECO:0000313" key="14">
    <source>
        <dbReference type="EMBL" id="ABX33649.1"/>
    </source>
</evidence>
<protein>
    <submittedName>
        <fullName evidence="14">TonB-dependent siderophore receptor</fullName>
    </submittedName>
</protein>
<comment type="similarity">
    <text evidence="2 10 11">Belongs to the TonB-dependent receptor family.</text>
</comment>
<evidence type="ECO:0000256" key="1">
    <source>
        <dbReference type="ARBA" id="ARBA00004571"/>
    </source>
</evidence>
<dbReference type="EMBL" id="CP000884">
    <property type="protein sequence ID" value="ABX33649.1"/>
    <property type="molecule type" value="Genomic_DNA"/>
</dbReference>
<evidence type="ECO:0000256" key="10">
    <source>
        <dbReference type="PROSITE-ProRule" id="PRU01360"/>
    </source>
</evidence>
<name>A9BRT2_DELAS</name>
<evidence type="ECO:0000256" key="11">
    <source>
        <dbReference type="RuleBase" id="RU003357"/>
    </source>
</evidence>
<dbReference type="STRING" id="398578.Daci_1003"/>
<keyword evidence="15" id="KW-1185">Reference proteome</keyword>
<evidence type="ECO:0000259" key="13">
    <source>
        <dbReference type="Pfam" id="PF07715"/>
    </source>
</evidence>
<dbReference type="InterPro" id="IPR000531">
    <property type="entry name" value="Beta-barrel_TonB"/>
</dbReference>
<dbReference type="InterPro" id="IPR010105">
    <property type="entry name" value="TonB_sidphr_rcpt"/>
</dbReference>
<dbReference type="Pfam" id="PF07715">
    <property type="entry name" value="Plug"/>
    <property type="match status" value="1"/>
</dbReference>
<dbReference type="KEGG" id="dac:Daci_1003"/>
<evidence type="ECO:0000256" key="2">
    <source>
        <dbReference type="ARBA" id="ARBA00009810"/>
    </source>
</evidence>
<dbReference type="CDD" id="cd01347">
    <property type="entry name" value="ligand_gated_channel"/>
    <property type="match status" value="1"/>
</dbReference>
<keyword evidence="7 10" id="KW-0472">Membrane</keyword>
<keyword evidence="6 11" id="KW-0798">TonB box</keyword>
<dbReference type="GO" id="GO:0038023">
    <property type="term" value="F:signaling receptor activity"/>
    <property type="evidence" value="ECO:0007669"/>
    <property type="project" value="InterPro"/>
</dbReference>
<evidence type="ECO:0000313" key="15">
    <source>
        <dbReference type="Proteomes" id="UP000000784"/>
    </source>
</evidence>
<reference evidence="14 15" key="1">
    <citation type="journal article" date="2004" name="Appl. Environ. Microbiol.">
        <title>Mineralization of individual congeners of linear alkylbenzenesulfonate by defined pairs of heterotrophic bacteria.</title>
        <authorList>
            <person name="Schleheck D."/>
            <person name="Knepper T.P."/>
            <person name="Fischer K."/>
            <person name="Cook A.M."/>
        </authorList>
    </citation>
    <scope>NUCLEOTIDE SEQUENCE [LARGE SCALE GENOMIC DNA]</scope>
    <source>
        <strain evidence="15">DSM 14801 / SPH-1</strain>
    </source>
</reference>